<feature type="region of interest" description="Disordered" evidence="9">
    <location>
        <begin position="363"/>
        <end position="400"/>
    </location>
</feature>
<accession>A0A450WCT2</accession>
<keyword evidence="5 7" id="KW-0694">RNA-binding</keyword>
<feature type="active site" evidence="7">
    <location>
        <position position="97"/>
    </location>
</feature>
<dbReference type="PANTHER" id="PTHR43051">
    <property type="entry name" value="POLYNUCLEOTIDE ADENYLYLTRANSFERASE FAMILY PROTEIN"/>
    <property type="match status" value="1"/>
</dbReference>
<dbReference type="Pfam" id="PF12626">
    <property type="entry name" value="PolyA_pol_arg_C"/>
    <property type="match status" value="1"/>
</dbReference>
<dbReference type="GO" id="GO:0005524">
    <property type="term" value="F:ATP binding"/>
    <property type="evidence" value="ECO:0007669"/>
    <property type="project" value="UniProtKB-UniRule"/>
</dbReference>
<comment type="similarity">
    <text evidence="7 8">Belongs to the tRNA nucleotidyltransferase/poly(A) polymerase family.</text>
</comment>
<dbReference type="Gene3D" id="3.30.460.10">
    <property type="entry name" value="Beta Polymerase, domain 2"/>
    <property type="match status" value="1"/>
</dbReference>
<evidence type="ECO:0000256" key="3">
    <source>
        <dbReference type="ARBA" id="ARBA00022741"/>
    </source>
</evidence>
<feature type="domain" description="Polymerase A arginine-rich C-terminal" evidence="11">
    <location>
        <begin position="272"/>
        <end position="396"/>
    </location>
</feature>
<dbReference type="Pfam" id="PF12627">
    <property type="entry name" value="PolyA_pol_RNAbd"/>
    <property type="match status" value="1"/>
</dbReference>
<comment type="function">
    <text evidence="7">Adds poly(A) tail to the 3' end of many RNAs, which usually targets these RNAs for decay. Plays a significant role in the global control of gene expression, through influencing the rate of transcript degradation, and in the general RNA quality control.</text>
</comment>
<dbReference type="SUPFAM" id="SSF81301">
    <property type="entry name" value="Nucleotidyltransferase"/>
    <property type="match status" value="1"/>
</dbReference>
<dbReference type="InterPro" id="IPR002646">
    <property type="entry name" value="PolA_pol_head_dom"/>
</dbReference>
<keyword evidence="2 7" id="KW-0808">Transferase</keyword>
<sequence length="400" mass="45784">MGGGVRDLLLGLKPKDFDIVTNARPEQVRQLFRKNCILIGRRFRLAHVRFGREVIEVATFRGPRDGSEGGDRVTVNGRIVRDNIYGSTIADDVWRRDFSVNALYYNIRDFSVVDFAGGMADVEAGILRIIGDPKTRYQEDAVRVLRAARFAAKLGFRIHPDTEAPMHRFGSLLEEMPPARLFDEVLKLFHGGFALTSFRLLRQYDLLARLFPATNAVLSRAGTGFTERLLERALANTDTRIAEGKSVTPSFLFAALLWEPMQRLAKRNQERGMNLVPALEAARREVIAEQIKRVMLPRRHAAMIKEIWIFQQRLARYVNKSPKRLVAHPRFRAAYDFLVLRAEAGDDEVRDIAKWWTDYQKSTSDKEVVRRANMQKTGTKKASLKKDAQSKKRRARDKKS</sequence>
<feature type="active site" evidence="7">
    <location>
        <position position="16"/>
    </location>
</feature>
<dbReference type="EMBL" id="CAADFN010000011">
    <property type="protein sequence ID" value="VFK14798.1"/>
    <property type="molecule type" value="Genomic_DNA"/>
</dbReference>
<feature type="domain" description="Poly A polymerase head" evidence="10">
    <location>
        <begin position="2"/>
        <end position="128"/>
    </location>
</feature>
<dbReference type="InterPro" id="IPR025866">
    <property type="entry name" value="PolyA_pol_arg_C_dom"/>
</dbReference>
<dbReference type="NCBIfam" id="TIGR01942">
    <property type="entry name" value="pcnB"/>
    <property type="match status" value="1"/>
</dbReference>
<dbReference type="HAMAP" id="MF_00957">
    <property type="entry name" value="PolyA_pol"/>
    <property type="match status" value="1"/>
</dbReference>
<dbReference type="GO" id="GO:1990817">
    <property type="term" value="F:poly(A) RNA polymerase activity"/>
    <property type="evidence" value="ECO:0007669"/>
    <property type="project" value="UniProtKB-UniRule"/>
</dbReference>
<organism evidence="13">
    <name type="scientific">Candidatus Kentrum sp. LFY</name>
    <dbReference type="NCBI Taxonomy" id="2126342"/>
    <lineage>
        <taxon>Bacteria</taxon>
        <taxon>Pseudomonadati</taxon>
        <taxon>Pseudomonadota</taxon>
        <taxon>Gammaproteobacteria</taxon>
        <taxon>Candidatus Kentrum</taxon>
    </lineage>
</organism>
<protein>
    <recommendedName>
        <fullName evidence="7">Poly(A) polymerase I</fullName>
        <shortName evidence="7">PAP I</shortName>
        <ecNumber evidence="7">2.7.7.19</ecNumber>
    </recommendedName>
</protein>
<name>A0A450WCT2_9GAMM</name>
<dbReference type="AlphaFoldDB" id="A0A450WCT2"/>
<keyword evidence="6 7" id="KW-0804">Transcription</keyword>
<evidence type="ECO:0000256" key="7">
    <source>
        <dbReference type="HAMAP-Rule" id="MF_00957"/>
    </source>
</evidence>
<dbReference type="GO" id="GO:0003723">
    <property type="term" value="F:RNA binding"/>
    <property type="evidence" value="ECO:0007669"/>
    <property type="project" value="UniProtKB-UniRule"/>
</dbReference>
<feature type="domain" description="tRNA nucleotidyltransferase/poly(A) polymerase RNA and SrmB- binding" evidence="12">
    <location>
        <begin position="155"/>
        <end position="216"/>
    </location>
</feature>
<dbReference type="CDD" id="cd05398">
    <property type="entry name" value="NT_ClassII-CCAase"/>
    <property type="match status" value="1"/>
</dbReference>
<gene>
    <name evidence="7" type="primary">pcnB</name>
    <name evidence="13" type="ORF">BECKLFY1418C_GA0070996_10118</name>
</gene>
<comment type="catalytic activity">
    <reaction evidence="7">
        <text>RNA(n) + ATP = RNA(n)-3'-adenine ribonucleotide + diphosphate</text>
        <dbReference type="Rhea" id="RHEA:11332"/>
        <dbReference type="Rhea" id="RHEA-COMP:14527"/>
        <dbReference type="Rhea" id="RHEA-COMP:17347"/>
        <dbReference type="ChEBI" id="CHEBI:30616"/>
        <dbReference type="ChEBI" id="CHEBI:33019"/>
        <dbReference type="ChEBI" id="CHEBI:140395"/>
        <dbReference type="ChEBI" id="CHEBI:173115"/>
        <dbReference type="EC" id="2.7.7.19"/>
    </reaction>
</comment>
<evidence type="ECO:0000259" key="12">
    <source>
        <dbReference type="Pfam" id="PF12627"/>
    </source>
</evidence>
<dbReference type="InterPro" id="IPR052191">
    <property type="entry name" value="tRNA_ntf/polyA_polymerase_I"/>
</dbReference>
<dbReference type="InterPro" id="IPR010206">
    <property type="entry name" value="PolA_pol_I"/>
</dbReference>
<evidence type="ECO:0000256" key="8">
    <source>
        <dbReference type="RuleBase" id="RU003953"/>
    </source>
</evidence>
<evidence type="ECO:0000259" key="10">
    <source>
        <dbReference type="Pfam" id="PF01743"/>
    </source>
</evidence>
<dbReference type="InterPro" id="IPR032828">
    <property type="entry name" value="PolyA_RNA-bd"/>
</dbReference>
<feature type="active site" evidence="7">
    <location>
        <position position="18"/>
    </location>
</feature>
<evidence type="ECO:0000259" key="11">
    <source>
        <dbReference type="Pfam" id="PF12626"/>
    </source>
</evidence>
<evidence type="ECO:0000256" key="5">
    <source>
        <dbReference type="ARBA" id="ARBA00022884"/>
    </source>
</evidence>
<evidence type="ECO:0000256" key="6">
    <source>
        <dbReference type="ARBA" id="ARBA00023163"/>
    </source>
</evidence>
<dbReference type="SUPFAM" id="SSF81891">
    <property type="entry name" value="Poly A polymerase C-terminal region-like"/>
    <property type="match status" value="1"/>
</dbReference>
<evidence type="ECO:0000313" key="13">
    <source>
        <dbReference type="EMBL" id="VFK14798.1"/>
    </source>
</evidence>
<dbReference type="GO" id="GO:0006397">
    <property type="term" value="P:mRNA processing"/>
    <property type="evidence" value="ECO:0007669"/>
    <property type="project" value="UniProtKB-KW"/>
</dbReference>
<dbReference type="EC" id="2.7.7.19" evidence="7"/>
<keyword evidence="4 7" id="KW-0067">ATP-binding</keyword>
<evidence type="ECO:0000256" key="9">
    <source>
        <dbReference type="SAM" id="MobiDB-lite"/>
    </source>
</evidence>
<dbReference type="InterPro" id="IPR043519">
    <property type="entry name" value="NT_sf"/>
</dbReference>
<evidence type="ECO:0000256" key="2">
    <source>
        <dbReference type="ARBA" id="ARBA00022679"/>
    </source>
</evidence>
<dbReference type="Gene3D" id="1.10.3090.10">
    <property type="entry name" value="cca-adding enzyme, domain 2"/>
    <property type="match status" value="1"/>
</dbReference>
<keyword evidence="3 7" id="KW-0547">Nucleotide-binding</keyword>
<feature type="compositionally biased region" description="Basic residues" evidence="9">
    <location>
        <begin position="391"/>
        <end position="400"/>
    </location>
</feature>
<evidence type="ECO:0000256" key="4">
    <source>
        <dbReference type="ARBA" id="ARBA00022840"/>
    </source>
</evidence>
<dbReference type="Pfam" id="PF01743">
    <property type="entry name" value="PolyA_pol"/>
    <property type="match status" value="1"/>
</dbReference>
<proteinExistence type="inferred from homology"/>
<dbReference type="PANTHER" id="PTHR43051:SF1">
    <property type="entry name" value="POLYNUCLEOTIDE ADENYLYLTRANSFERASE FAMILY PROTEIN"/>
    <property type="match status" value="1"/>
</dbReference>
<evidence type="ECO:0000256" key="1">
    <source>
        <dbReference type="ARBA" id="ARBA00022664"/>
    </source>
</evidence>
<reference evidence="13" key="1">
    <citation type="submission" date="2019-02" db="EMBL/GenBank/DDBJ databases">
        <authorList>
            <person name="Gruber-Vodicka R. H."/>
            <person name="Seah K. B. B."/>
        </authorList>
    </citation>
    <scope>NUCLEOTIDE SEQUENCE</scope>
    <source>
        <strain evidence="13">BECK_BY7</strain>
    </source>
</reference>
<keyword evidence="1 7" id="KW-0507">mRNA processing</keyword>
<dbReference type="GO" id="GO:0043633">
    <property type="term" value="P:polyadenylation-dependent RNA catabolic process"/>
    <property type="evidence" value="ECO:0007669"/>
    <property type="project" value="InterPro"/>
</dbReference>